<evidence type="ECO:0000313" key="3">
    <source>
        <dbReference type="EMBL" id="KAG0647484.1"/>
    </source>
</evidence>
<protein>
    <submittedName>
        <fullName evidence="3">Uncharacterized protein</fullName>
    </submittedName>
</protein>
<feature type="region of interest" description="Disordered" evidence="2">
    <location>
        <begin position="152"/>
        <end position="209"/>
    </location>
</feature>
<dbReference type="EMBL" id="VNKQ01000012">
    <property type="protein sequence ID" value="KAG0647484.1"/>
    <property type="molecule type" value="Genomic_DNA"/>
</dbReference>
<feature type="coiled-coil region" evidence="1">
    <location>
        <begin position="291"/>
        <end position="320"/>
    </location>
</feature>
<dbReference type="AlphaFoldDB" id="A0A9P6VGQ3"/>
<feature type="compositionally biased region" description="Basic residues" evidence="2">
    <location>
        <begin position="89"/>
        <end position="101"/>
    </location>
</feature>
<evidence type="ECO:0000256" key="1">
    <source>
        <dbReference type="SAM" id="Coils"/>
    </source>
</evidence>
<comment type="caution">
    <text evidence="3">The sequence shown here is derived from an EMBL/GenBank/DDBJ whole genome shotgun (WGS) entry which is preliminary data.</text>
</comment>
<feature type="region of interest" description="Disordered" evidence="2">
    <location>
        <begin position="111"/>
        <end position="130"/>
    </location>
</feature>
<proteinExistence type="predicted"/>
<feature type="compositionally biased region" description="Basic and acidic residues" evidence="2">
    <location>
        <begin position="190"/>
        <end position="209"/>
    </location>
</feature>
<organism evidence="3 4">
    <name type="scientific">Hyphodiscus hymeniophilus</name>
    <dbReference type="NCBI Taxonomy" id="353542"/>
    <lineage>
        <taxon>Eukaryota</taxon>
        <taxon>Fungi</taxon>
        <taxon>Dikarya</taxon>
        <taxon>Ascomycota</taxon>
        <taxon>Pezizomycotina</taxon>
        <taxon>Leotiomycetes</taxon>
        <taxon>Helotiales</taxon>
        <taxon>Hyphodiscaceae</taxon>
        <taxon>Hyphodiscus</taxon>
    </lineage>
</organism>
<name>A0A9P6VGQ3_9HELO</name>
<dbReference type="Proteomes" id="UP000785200">
    <property type="component" value="Unassembled WGS sequence"/>
</dbReference>
<keyword evidence="4" id="KW-1185">Reference proteome</keyword>
<evidence type="ECO:0000256" key="2">
    <source>
        <dbReference type="SAM" id="MobiDB-lite"/>
    </source>
</evidence>
<sequence length="348" mass="41146">MCVTNVYVDRYPDGREVEFRQTSICQYGQPGRPCQKLSVLENAVRNIQYNEPTTQYILTQPNFPSTPPRSSGGSHHRHSMDNSSEEGRRRRKLPILKPHRTHTKKERIVIVDSPPTPRTPPQVYNQVFTAPNSPIVPPRIVDERRSRPIIVDERPLHRASRAPSVPRRSLSQTRGPRVVWDSPSTSHTSFDLRAEREREERADRERRRRQLEREELEAQREEERRRQDRMRALDEEIRRRPAVPVPPAPLRNRPYLRPVIDQSEALQGMMGGLRLDGRLGERVIFDAAAERRRLEERDRVLRLRVEEDEEEALRQRLRERQLPRRRVTVGPGHRRHRVLYDDGVYRFE</sequence>
<dbReference type="OrthoDB" id="3439480at2759"/>
<accession>A0A9P6VGQ3</accession>
<reference evidence="3" key="1">
    <citation type="submission" date="2019-07" db="EMBL/GenBank/DDBJ databases">
        <title>Hyphodiscus hymeniophilus genome sequencing and assembly.</title>
        <authorList>
            <person name="Kramer G."/>
            <person name="Nodwell J."/>
        </authorList>
    </citation>
    <scope>NUCLEOTIDE SEQUENCE</scope>
    <source>
        <strain evidence="3">ATCC 34498</strain>
    </source>
</reference>
<gene>
    <name evidence="3" type="ORF">D0Z07_6767</name>
</gene>
<evidence type="ECO:0000313" key="4">
    <source>
        <dbReference type="Proteomes" id="UP000785200"/>
    </source>
</evidence>
<keyword evidence="1" id="KW-0175">Coiled coil</keyword>
<feature type="compositionally biased region" description="Low complexity" evidence="2">
    <location>
        <begin position="161"/>
        <end position="171"/>
    </location>
</feature>
<feature type="region of interest" description="Disordered" evidence="2">
    <location>
        <begin position="57"/>
        <end position="101"/>
    </location>
</feature>